<dbReference type="GO" id="GO:0005737">
    <property type="term" value="C:cytoplasm"/>
    <property type="evidence" value="ECO:0007669"/>
    <property type="project" value="UniProtKB-SubCell"/>
</dbReference>
<keyword evidence="4" id="KW-0963">Cytoplasm</keyword>
<evidence type="ECO:0000256" key="2">
    <source>
        <dbReference type="ARBA" id="ARBA00008016"/>
    </source>
</evidence>
<dbReference type="InterPro" id="IPR042174">
    <property type="entry name" value="RecF_2"/>
</dbReference>
<dbReference type="PANTHER" id="PTHR32182:SF0">
    <property type="entry name" value="DNA REPLICATION AND REPAIR PROTEIN RECF"/>
    <property type="match status" value="1"/>
</dbReference>
<dbReference type="Gene3D" id="1.20.1050.90">
    <property type="entry name" value="RecF/RecN/SMC, N-terminal domain"/>
    <property type="match status" value="1"/>
</dbReference>
<dbReference type="InterPro" id="IPR018078">
    <property type="entry name" value="DNA-binding_RecF_CS"/>
</dbReference>
<dbReference type="GO" id="GO:0003697">
    <property type="term" value="F:single-stranded DNA binding"/>
    <property type="evidence" value="ECO:0007669"/>
    <property type="project" value="InterPro"/>
</dbReference>
<keyword evidence="7" id="KW-0067">ATP-binding</keyword>
<dbReference type="InterPro" id="IPR027417">
    <property type="entry name" value="P-loop_NTPase"/>
</dbReference>
<comment type="subcellular location">
    <subcellularLocation>
        <location evidence="1">Cytoplasm</location>
    </subcellularLocation>
</comment>
<evidence type="ECO:0000256" key="5">
    <source>
        <dbReference type="ARBA" id="ARBA00022705"/>
    </source>
</evidence>
<protein>
    <recommendedName>
        <fullName evidence="3">DNA replication and repair protein RecF</fullName>
    </recommendedName>
</protein>
<dbReference type="PANTHER" id="PTHR32182">
    <property type="entry name" value="DNA REPLICATION AND REPAIR PROTEIN RECF"/>
    <property type="match status" value="1"/>
</dbReference>
<dbReference type="GO" id="GO:0006260">
    <property type="term" value="P:DNA replication"/>
    <property type="evidence" value="ECO:0007669"/>
    <property type="project" value="UniProtKB-KW"/>
</dbReference>
<dbReference type="GO" id="GO:0006302">
    <property type="term" value="P:double-strand break repair"/>
    <property type="evidence" value="ECO:0007669"/>
    <property type="project" value="TreeGrafter"/>
</dbReference>
<dbReference type="Pfam" id="PF02463">
    <property type="entry name" value="SMC_N"/>
    <property type="match status" value="1"/>
</dbReference>
<evidence type="ECO:0000256" key="4">
    <source>
        <dbReference type="ARBA" id="ARBA00022490"/>
    </source>
</evidence>
<accession>A0A6J6DSQ8</accession>
<reference evidence="10" key="1">
    <citation type="submission" date="2020-05" db="EMBL/GenBank/DDBJ databases">
        <authorList>
            <person name="Chiriac C."/>
            <person name="Salcher M."/>
            <person name="Ghai R."/>
            <person name="Kavagutti S V."/>
        </authorList>
    </citation>
    <scope>NUCLEOTIDE SEQUENCE</scope>
</reference>
<dbReference type="Gene3D" id="3.40.50.300">
    <property type="entry name" value="P-loop containing nucleotide triphosphate hydrolases"/>
    <property type="match status" value="1"/>
</dbReference>
<dbReference type="InterPro" id="IPR001238">
    <property type="entry name" value="DNA-binding_RecF"/>
</dbReference>
<dbReference type="NCBIfam" id="TIGR00611">
    <property type="entry name" value="recf"/>
    <property type="match status" value="1"/>
</dbReference>
<evidence type="ECO:0000256" key="7">
    <source>
        <dbReference type="ARBA" id="ARBA00022840"/>
    </source>
</evidence>
<evidence type="ECO:0000256" key="8">
    <source>
        <dbReference type="ARBA" id="ARBA00023125"/>
    </source>
</evidence>
<dbReference type="GO" id="GO:0000731">
    <property type="term" value="P:DNA synthesis involved in DNA repair"/>
    <property type="evidence" value="ECO:0007669"/>
    <property type="project" value="TreeGrafter"/>
</dbReference>
<dbReference type="PROSITE" id="PS00618">
    <property type="entry name" value="RECF_2"/>
    <property type="match status" value="1"/>
</dbReference>
<evidence type="ECO:0000256" key="6">
    <source>
        <dbReference type="ARBA" id="ARBA00022741"/>
    </source>
</evidence>
<proteinExistence type="inferred from homology"/>
<evidence type="ECO:0000256" key="1">
    <source>
        <dbReference type="ARBA" id="ARBA00004496"/>
    </source>
</evidence>
<dbReference type="PROSITE" id="PS00617">
    <property type="entry name" value="RECF_1"/>
    <property type="match status" value="1"/>
</dbReference>
<dbReference type="AlphaFoldDB" id="A0A6J6DSQ8"/>
<sequence length="375" mass="41847">MYLTQISLANFRSHKSLTLSFDSGITCLLGNNGEGKTNVVEALYFLANQESHRVASNQPLINKDATVAKVSGNFNINDTNLQLEIELNQRKGNSFWLNKNPVKAKEALGVVQVVIFAPEDLEILRGDPSNRRYFLDQTATMLNPRVAGIRSDYERVLKQRNSLLKSASMLSGKAQQTAISTLDVWNERLIQLAAELILVRLNSLTNLMPFVNDYYQQIAPNNNFDFNYQPSWTELKLEQDINWIKIQLEQALSAAATEEIKRGVTLVGPHRDEVFFSLNQLPIKGYASHGETWSAALSLKLGVLHLLQSSINSNSTPILVLDDVFAELDDRRREQLMQIALGVEQTIITAAAEVDLPSNLAAKIYRFSGGEVVNG</sequence>
<keyword evidence="5" id="KW-0235">DNA replication</keyword>
<dbReference type="SUPFAM" id="SSF52540">
    <property type="entry name" value="P-loop containing nucleoside triphosphate hydrolases"/>
    <property type="match status" value="1"/>
</dbReference>
<feature type="domain" description="RecF/RecN/SMC N-terminal" evidence="9">
    <location>
        <begin position="2"/>
        <end position="350"/>
    </location>
</feature>
<keyword evidence="6" id="KW-0547">Nucleotide-binding</keyword>
<name>A0A6J6DSQ8_9ZZZZ</name>
<gene>
    <name evidence="10" type="ORF">UFOPK1726_00021</name>
</gene>
<dbReference type="InterPro" id="IPR003395">
    <property type="entry name" value="RecF/RecN/SMC_N"/>
</dbReference>
<keyword evidence="8" id="KW-0238">DNA-binding</keyword>
<dbReference type="EMBL" id="CAEZTT010000001">
    <property type="protein sequence ID" value="CAB4566536.1"/>
    <property type="molecule type" value="Genomic_DNA"/>
</dbReference>
<evidence type="ECO:0000256" key="3">
    <source>
        <dbReference type="ARBA" id="ARBA00020170"/>
    </source>
</evidence>
<dbReference type="HAMAP" id="MF_00365">
    <property type="entry name" value="RecF"/>
    <property type="match status" value="1"/>
</dbReference>
<dbReference type="GO" id="GO:0005524">
    <property type="term" value="F:ATP binding"/>
    <property type="evidence" value="ECO:0007669"/>
    <property type="project" value="UniProtKB-KW"/>
</dbReference>
<comment type="similarity">
    <text evidence="2">Belongs to the RecF family.</text>
</comment>
<evidence type="ECO:0000313" key="10">
    <source>
        <dbReference type="EMBL" id="CAB4566536.1"/>
    </source>
</evidence>
<evidence type="ECO:0000259" key="9">
    <source>
        <dbReference type="Pfam" id="PF02463"/>
    </source>
</evidence>
<organism evidence="10">
    <name type="scientific">freshwater metagenome</name>
    <dbReference type="NCBI Taxonomy" id="449393"/>
    <lineage>
        <taxon>unclassified sequences</taxon>
        <taxon>metagenomes</taxon>
        <taxon>ecological metagenomes</taxon>
    </lineage>
</organism>